<organism evidence="2 3">
    <name type="scientific">Diaminobutyricimonas aerilata</name>
    <dbReference type="NCBI Taxonomy" id="1162967"/>
    <lineage>
        <taxon>Bacteria</taxon>
        <taxon>Bacillati</taxon>
        <taxon>Actinomycetota</taxon>
        <taxon>Actinomycetes</taxon>
        <taxon>Micrococcales</taxon>
        <taxon>Microbacteriaceae</taxon>
        <taxon>Diaminobutyricimonas</taxon>
    </lineage>
</organism>
<evidence type="ECO:0000313" key="2">
    <source>
        <dbReference type="EMBL" id="PJJ70591.1"/>
    </source>
</evidence>
<dbReference type="SUPFAM" id="SSF46785">
    <property type="entry name" value="Winged helix' DNA-binding domain"/>
    <property type="match status" value="1"/>
</dbReference>
<reference evidence="2 3" key="1">
    <citation type="submission" date="2017-11" db="EMBL/GenBank/DDBJ databases">
        <title>Genomic Encyclopedia of Archaeal and Bacterial Type Strains, Phase II (KMG-II): From Individual Species to Whole Genera.</title>
        <authorList>
            <person name="Goeker M."/>
        </authorList>
    </citation>
    <scope>NUCLEOTIDE SEQUENCE [LARGE SCALE GENOMIC DNA]</scope>
    <source>
        <strain evidence="2 3">DSM 27393</strain>
    </source>
</reference>
<dbReference type="RefSeq" id="WP_157802175.1">
    <property type="nucleotide sequence ID" value="NZ_PGFF01000001.1"/>
</dbReference>
<dbReference type="GO" id="GO:0003677">
    <property type="term" value="F:DNA binding"/>
    <property type="evidence" value="ECO:0007669"/>
    <property type="project" value="UniProtKB-KW"/>
</dbReference>
<dbReference type="AlphaFoldDB" id="A0A2M9CF77"/>
<dbReference type="OrthoDB" id="8635520at2"/>
<evidence type="ECO:0000313" key="3">
    <source>
        <dbReference type="Proteomes" id="UP000228758"/>
    </source>
</evidence>
<dbReference type="GO" id="GO:0006950">
    <property type="term" value="P:response to stress"/>
    <property type="evidence" value="ECO:0007669"/>
    <property type="project" value="TreeGrafter"/>
</dbReference>
<dbReference type="GO" id="GO:0003700">
    <property type="term" value="F:DNA-binding transcription factor activity"/>
    <property type="evidence" value="ECO:0007669"/>
    <property type="project" value="InterPro"/>
</dbReference>
<gene>
    <name evidence="2" type="ORF">CLV46_0113</name>
</gene>
<dbReference type="Pfam" id="PF12802">
    <property type="entry name" value="MarR_2"/>
    <property type="match status" value="1"/>
</dbReference>
<name>A0A2M9CF77_9MICO</name>
<feature type="domain" description="HTH marR-type" evidence="1">
    <location>
        <begin position="11"/>
        <end position="147"/>
    </location>
</feature>
<dbReference type="Proteomes" id="UP000228758">
    <property type="component" value="Unassembled WGS sequence"/>
</dbReference>
<dbReference type="PANTHER" id="PTHR33164">
    <property type="entry name" value="TRANSCRIPTIONAL REGULATOR, MARR FAMILY"/>
    <property type="match status" value="1"/>
</dbReference>
<keyword evidence="3" id="KW-1185">Reference proteome</keyword>
<dbReference type="InterPro" id="IPR036390">
    <property type="entry name" value="WH_DNA-bd_sf"/>
</dbReference>
<dbReference type="Gene3D" id="1.10.10.10">
    <property type="entry name" value="Winged helix-like DNA-binding domain superfamily/Winged helix DNA-binding domain"/>
    <property type="match status" value="1"/>
</dbReference>
<evidence type="ECO:0000259" key="1">
    <source>
        <dbReference type="PROSITE" id="PS50995"/>
    </source>
</evidence>
<dbReference type="InterPro" id="IPR036388">
    <property type="entry name" value="WH-like_DNA-bd_sf"/>
</dbReference>
<comment type="caution">
    <text evidence="2">The sequence shown here is derived from an EMBL/GenBank/DDBJ whole genome shotgun (WGS) entry which is preliminary data.</text>
</comment>
<dbReference type="InterPro" id="IPR000835">
    <property type="entry name" value="HTH_MarR-typ"/>
</dbReference>
<dbReference type="EMBL" id="PGFF01000001">
    <property type="protein sequence ID" value="PJJ70591.1"/>
    <property type="molecule type" value="Genomic_DNA"/>
</dbReference>
<protein>
    <submittedName>
        <fullName evidence="2">DNA-binding MarR family transcriptional regulator</fullName>
    </submittedName>
</protein>
<dbReference type="PRINTS" id="PR00598">
    <property type="entry name" value="HTHMARR"/>
</dbReference>
<sequence>MTEVSEVSPAEWGVWREFYGMRRQLDRALERDLQRASGISGPDYEVLLALFEAPARELRARQLAELLGWEKSRLSHQLTRMVARDLVSRRECDSDGRGTWVGLTTNGRRAVLGAMRDHALRIREYFFDAMTPDELELLGDISRRVLRRMDAPTCDEIDSEASVSTAG</sequence>
<dbReference type="PROSITE" id="PS50995">
    <property type="entry name" value="HTH_MARR_2"/>
    <property type="match status" value="1"/>
</dbReference>
<dbReference type="PANTHER" id="PTHR33164:SF99">
    <property type="entry name" value="MARR FAMILY REGULATORY PROTEIN"/>
    <property type="match status" value="1"/>
</dbReference>
<proteinExistence type="predicted"/>
<accession>A0A2M9CF77</accession>
<dbReference type="SMART" id="SM00347">
    <property type="entry name" value="HTH_MARR"/>
    <property type="match status" value="1"/>
</dbReference>
<keyword evidence="2" id="KW-0238">DNA-binding</keyword>
<dbReference type="InterPro" id="IPR039422">
    <property type="entry name" value="MarR/SlyA-like"/>
</dbReference>